<proteinExistence type="inferred from homology"/>
<name>A0A848M7T2_PAELE</name>
<keyword evidence="4 7" id="KW-0812">Transmembrane</keyword>
<dbReference type="PANTHER" id="PTHR43744">
    <property type="entry name" value="ABC TRANSPORTER PERMEASE PROTEIN MG189-RELATED-RELATED"/>
    <property type="match status" value="1"/>
</dbReference>
<keyword evidence="5 7" id="KW-1133">Transmembrane helix</keyword>
<dbReference type="Pfam" id="PF00528">
    <property type="entry name" value="BPD_transp_1"/>
    <property type="match status" value="1"/>
</dbReference>
<keyword evidence="10" id="KW-1185">Reference proteome</keyword>
<dbReference type="AlphaFoldDB" id="A0A848M7T2"/>
<reference evidence="9 10" key="1">
    <citation type="submission" date="2020-04" db="EMBL/GenBank/DDBJ databases">
        <title>Paenibacillus algicola sp. nov., a novel marine bacterium producing alginate lyase.</title>
        <authorList>
            <person name="Huang H."/>
        </authorList>
    </citation>
    <scope>NUCLEOTIDE SEQUENCE [LARGE SCALE GENOMIC DNA]</scope>
    <source>
        <strain evidence="9 10">L7-75</strain>
    </source>
</reference>
<evidence type="ECO:0000256" key="7">
    <source>
        <dbReference type="RuleBase" id="RU363032"/>
    </source>
</evidence>
<dbReference type="PANTHER" id="PTHR43744:SF9">
    <property type="entry name" value="POLYGALACTURONAN_RHAMNOGALACTURONAN TRANSPORT SYSTEM PERMEASE PROTEIN YTCP"/>
    <property type="match status" value="1"/>
</dbReference>
<accession>A0A848M7T2</accession>
<feature type="transmembrane region" description="Helical" evidence="7">
    <location>
        <begin position="77"/>
        <end position="98"/>
    </location>
</feature>
<evidence type="ECO:0000256" key="4">
    <source>
        <dbReference type="ARBA" id="ARBA00022692"/>
    </source>
</evidence>
<evidence type="ECO:0000256" key="1">
    <source>
        <dbReference type="ARBA" id="ARBA00004651"/>
    </source>
</evidence>
<dbReference type="PROSITE" id="PS51257">
    <property type="entry name" value="PROKAR_LIPOPROTEIN"/>
    <property type="match status" value="1"/>
</dbReference>
<evidence type="ECO:0000313" key="10">
    <source>
        <dbReference type="Proteomes" id="UP000565468"/>
    </source>
</evidence>
<dbReference type="EMBL" id="JABBPN010000008">
    <property type="protein sequence ID" value="NMO96142.1"/>
    <property type="molecule type" value="Genomic_DNA"/>
</dbReference>
<feature type="transmembrane region" description="Helical" evidence="7">
    <location>
        <begin position="110"/>
        <end position="130"/>
    </location>
</feature>
<evidence type="ECO:0000256" key="2">
    <source>
        <dbReference type="ARBA" id="ARBA00022448"/>
    </source>
</evidence>
<gene>
    <name evidence="9" type="ORF">HII30_10215</name>
</gene>
<dbReference type="Proteomes" id="UP000565468">
    <property type="component" value="Unassembled WGS sequence"/>
</dbReference>
<feature type="domain" description="ABC transmembrane type-1" evidence="8">
    <location>
        <begin position="73"/>
        <end position="274"/>
    </location>
</feature>
<protein>
    <submittedName>
        <fullName evidence="9">Carbohydrate ABC transporter permease</fullName>
    </submittedName>
</protein>
<dbReference type="RefSeq" id="WP_169504930.1">
    <property type="nucleotide sequence ID" value="NZ_JABBPN010000008.1"/>
</dbReference>
<dbReference type="InterPro" id="IPR000515">
    <property type="entry name" value="MetI-like"/>
</dbReference>
<comment type="subcellular location">
    <subcellularLocation>
        <location evidence="1 7">Cell membrane</location>
        <topology evidence="1 7">Multi-pass membrane protein</topology>
    </subcellularLocation>
</comment>
<organism evidence="9 10">
    <name type="scientific">Paenibacillus lemnae</name>
    <dbReference type="NCBI Taxonomy" id="1330551"/>
    <lineage>
        <taxon>Bacteria</taxon>
        <taxon>Bacillati</taxon>
        <taxon>Bacillota</taxon>
        <taxon>Bacilli</taxon>
        <taxon>Bacillales</taxon>
        <taxon>Paenibacillaceae</taxon>
        <taxon>Paenibacillus</taxon>
    </lineage>
</organism>
<evidence type="ECO:0000259" key="8">
    <source>
        <dbReference type="PROSITE" id="PS50928"/>
    </source>
</evidence>
<feature type="transmembrane region" description="Helical" evidence="7">
    <location>
        <begin position="142"/>
        <end position="160"/>
    </location>
</feature>
<feature type="transmembrane region" description="Helical" evidence="7">
    <location>
        <begin position="181"/>
        <end position="203"/>
    </location>
</feature>
<keyword evidence="2 7" id="KW-0813">Transport</keyword>
<dbReference type="GO" id="GO:0005886">
    <property type="term" value="C:plasma membrane"/>
    <property type="evidence" value="ECO:0007669"/>
    <property type="project" value="UniProtKB-SubCell"/>
</dbReference>
<dbReference type="CDD" id="cd06261">
    <property type="entry name" value="TM_PBP2"/>
    <property type="match status" value="1"/>
</dbReference>
<comment type="caution">
    <text evidence="9">The sequence shown here is derived from an EMBL/GenBank/DDBJ whole genome shotgun (WGS) entry which is preliminary data.</text>
</comment>
<dbReference type="GO" id="GO:0055085">
    <property type="term" value="P:transmembrane transport"/>
    <property type="evidence" value="ECO:0007669"/>
    <property type="project" value="InterPro"/>
</dbReference>
<dbReference type="Gene3D" id="1.10.3720.10">
    <property type="entry name" value="MetI-like"/>
    <property type="match status" value="1"/>
</dbReference>
<evidence type="ECO:0000256" key="6">
    <source>
        <dbReference type="ARBA" id="ARBA00023136"/>
    </source>
</evidence>
<evidence type="ECO:0000256" key="5">
    <source>
        <dbReference type="ARBA" id="ARBA00022989"/>
    </source>
</evidence>
<evidence type="ECO:0000313" key="9">
    <source>
        <dbReference type="EMBL" id="NMO96142.1"/>
    </source>
</evidence>
<feature type="transmembrane region" description="Helical" evidence="7">
    <location>
        <begin position="255"/>
        <end position="274"/>
    </location>
</feature>
<keyword evidence="6 7" id="KW-0472">Membrane</keyword>
<sequence length="289" mass="32019">MKSKWKWSWFDVLNAFLLSGVVFACLYPFVYMMAVSLSDSAAIASGEVWLWPKGFNLDMYQYVFEDGRVLTGYKNTLIYVILGTAISLLVTALGAYSLSKTKMVMCKPILLLIVFTMFFGGGMIPTFLVVKELGLVNTVWGMVLPGAVSTWNLLIMRTFFLGLPQELEESGKIDGLSEIGIFFRIVLPLSKPVFATIGLYYAVGMWNNFMGPLLYLRDADLQPLQVILRNIVLSGQFTGTDGPIVGDIVIVEDGLKFATIMVSTLPILCVYPFIQKYFVKGALIGSVKG</sequence>
<evidence type="ECO:0000256" key="3">
    <source>
        <dbReference type="ARBA" id="ARBA00022475"/>
    </source>
</evidence>
<keyword evidence="3" id="KW-1003">Cell membrane</keyword>
<comment type="similarity">
    <text evidence="7">Belongs to the binding-protein-dependent transport system permease family.</text>
</comment>
<dbReference type="SUPFAM" id="SSF161098">
    <property type="entry name" value="MetI-like"/>
    <property type="match status" value="1"/>
</dbReference>
<dbReference type="PROSITE" id="PS50928">
    <property type="entry name" value="ABC_TM1"/>
    <property type="match status" value="1"/>
</dbReference>
<dbReference type="InterPro" id="IPR035906">
    <property type="entry name" value="MetI-like_sf"/>
</dbReference>